<gene>
    <name evidence="3" type="ORF">FG476_01975</name>
    <name evidence="2" type="ORF">LOK82_01365</name>
</gene>
<reference evidence="3" key="2">
    <citation type="journal article" date="2020" name="Appl. Environ. Microbiol.">
        <title>Multiple intercontinental introductions associated with the emergence of a plant pathogen in Europe.</title>
        <authorList>
            <person name="Landa B.B."/>
            <person name="Castillo A.I."/>
            <person name="Giampetruzzi A."/>
            <person name="Kahn A."/>
            <person name="Roman-Ecija M."/>
            <person name="Velasco-Amo M.P."/>
            <person name="Navas-Cortes J.A."/>
            <person name="Marco-Noales E."/>
            <person name="Barbe S."/>
            <person name="Moralejo E."/>
            <person name="Coletta-Filho H.D."/>
            <person name="Saldarelli P."/>
            <person name="Saponari M."/>
            <person name="Almeida R.P.P."/>
        </authorList>
    </citation>
    <scope>NUCLEOTIDE SEQUENCE</scope>
    <source>
        <strain evidence="3">XYL1981</strain>
    </source>
</reference>
<reference evidence="2" key="4">
    <citation type="journal article" date="2023" name="Commun. Biol.">
        <title>Suspicions of two bridgehead invasions of Xylella fastidiosa subsp. multiplex in France.</title>
        <authorList>
            <person name="Dupas E."/>
            <person name="Durand K."/>
            <person name="Rieux A."/>
            <person name="Briand M."/>
            <person name="Pruvost O."/>
            <person name="Cunty A."/>
            <person name="Denance N."/>
            <person name="Donnadieu C."/>
            <person name="Legendre B."/>
            <person name="Lopez-Roques C."/>
            <person name="Cesbron S."/>
            <person name="Ravigne V."/>
            <person name="Jacques M.A."/>
        </authorList>
    </citation>
    <scope>NUCLEOTIDE SEQUENCE</scope>
    <source>
        <strain evidence="2">CFBP8070</strain>
    </source>
</reference>
<dbReference type="InterPro" id="IPR001387">
    <property type="entry name" value="Cro/C1-type_HTH"/>
</dbReference>
<dbReference type="GO" id="GO:0003677">
    <property type="term" value="F:DNA binding"/>
    <property type="evidence" value="ECO:0007669"/>
    <property type="project" value="InterPro"/>
</dbReference>
<proteinExistence type="predicted"/>
<evidence type="ECO:0000256" key="1">
    <source>
        <dbReference type="SAM" id="MobiDB-lite"/>
    </source>
</evidence>
<dbReference type="SUPFAM" id="SSF47413">
    <property type="entry name" value="lambda repressor-like DNA-binding domains"/>
    <property type="match status" value="1"/>
</dbReference>
<evidence type="ECO:0000313" key="3">
    <source>
        <dbReference type="EMBL" id="MRU22898.1"/>
    </source>
</evidence>
<accession>A0A9Q4MG10</accession>
<dbReference type="Pfam" id="PF15943">
    <property type="entry name" value="YdaS_toxin"/>
    <property type="match status" value="1"/>
</dbReference>
<dbReference type="Proteomes" id="UP001220702">
    <property type="component" value="Unassembled WGS sequence"/>
</dbReference>
<protein>
    <submittedName>
        <fullName evidence="3">Helix-turn-helix domain-containing protein</fullName>
    </submittedName>
</protein>
<sequence length="101" mass="11024">MNLTKWTSQERGRASQLARMLSVSSTTVANWISGKKPIPPERCPAIERATVRAVTCEELRPDVDWEYLRGTAAIDQAKSKSGADIFGAPPTGHRQEVSDAA</sequence>
<dbReference type="CDD" id="cd00093">
    <property type="entry name" value="HTH_XRE"/>
    <property type="match status" value="1"/>
</dbReference>
<evidence type="ECO:0000313" key="4">
    <source>
        <dbReference type="Proteomes" id="UP000474061"/>
    </source>
</evidence>
<reference evidence="2" key="3">
    <citation type="submission" date="2021-11" db="EMBL/GenBank/DDBJ databases">
        <authorList>
            <person name="Denance N."/>
            <person name="Briand M."/>
            <person name="Dupas E."/>
            <person name="Durand K."/>
            <person name="Legendre B."/>
            <person name="Cunty A."/>
            <person name="Donnadieu C."/>
            <person name="Lopez Roques C."/>
            <person name="Cesbron S."/>
            <person name="Jacques M.A."/>
        </authorList>
    </citation>
    <scope>NUCLEOTIDE SEQUENCE</scope>
    <source>
        <strain evidence="2">CFBP8070</strain>
    </source>
</reference>
<dbReference type="RefSeq" id="WP_038231486.1">
    <property type="nucleotide sequence ID" value="NZ_CP047134.1"/>
</dbReference>
<reference evidence="3" key="1">
    <citation type="submission" date="2019-05" db="EMBL/GenBank/DDBJ databases">
        <authorList>
            <person name="Castillo A."/>
            <person name="Giampetruzzi A."/>
            <person name="Landa B."/>
            <person name="Saponari M."/>
            <person name="Almeida R.P.P."/>
            <person name="Moralejo E."/>
            <person name="Marco-Noales E."/>
            <person name="Velasco-Amo M.P."/>
            <person name="Roman-Ecija M."/>
            <person name="Navarro I."/>
            <person name="Monterde A."/>
            <person name="Barbe S."/>
        </authorList>
    </citation>
    <scope>NUCLEOTIDE SEQUENCE</scope>
    <source>
        <strain evidence="3">XYL1981</strain>
    </source>
</reference>
<dbReference type="EMBL" id="JAJKGN010000001">
    <property type="protein sequence ID" value="MDC6407398.1"/>
    <property type="molecule type" value="Genomic_DNA"/>
</dbReference>
<dbReference type="Gene3D" id="1.10.260.40">
    <property type="entry name" value="lambda repressor-like DNA-binding domains"/>
    <property type="match status" value="1"/>
</dbReference>
<dbReference type="Proteomes" id="UP000474061">
    <property type="component" value="Unassembled WGS sequence"/>
</dbReference>
<name>A0A9Q4MG10_XYLFS</name>
<feature type="region of interest" description="Disordered" evidence="1">
    <location>
        <begin position="79"/>
        <end position="101"/>
    </location>
</feature>
<organism evidence="3 4">
    <name type="scientific">Xylella fastidiosa subsp. multiplex</name>
    <dbReference type="NCBI Taxonomy" id="644357"/>
    <lineage>
        <taxon>Bacteria</taxon>
        <taxon>Pseudomonadati</taxon>
        <taxon>Pseudomonadota</taxon>
        <taxon>Gammaproteobacteria</taxon>
        <taxon>Lysobacterales</taxon>
        <taxon>Lysobacteraceae</taxon>
        <taxon>Xylella</taxon>
    </lineage>
</organism>
<dbReference type="AlphaFoldDB" id="A0A9Q4MG10"/>
<dbReference type="InterPro" id="IPR031856">
    <property type="entry name" value="YdaS_toxin-like"/>
</dbReference>
<dbReference type="InterPro" id="IPR010982">
    <property type="entry name" value="Lambda_DNA-bd_dom_sf"/>
</dbReference>
<dbReference type="EMBL" id="VDCJ01000318">
    <property type="protein sequence ID" value="MRU22898.1"/>
    <property type="molecule type" value="Genomic_DNA"/>
</dbReference>
<evidence type="ECO:0000313" key="2">
    <source>
        <dbReference type="EMBL" id="MDC6407398.1"/>
    </source>
</evidence>
<comment type="caution">
    <text evidence="3">The sequence shown here is derived from an EMBL/GenBank/DDBJ whole genome shotgun (WGS) entry which is preliminary data.</text>
</comment>